<proteinExistence type="predicted"/>
<feature type="domain" description="MULE transposase" evidence="1">
    <location>
        <begin position="1"/>
        <end position="58"/>
    </location>
</feature>
<dbReference type="InterPro" id="IPR018289">
    <property type="entry name" value="MULE_transposase_dom"/>
</dbReference>
<accession>A0AAU9JFK9</accession>
<dbReference type="EMBL" id="CAJZBQ010000041">
    <property type="protein sequence ID" value="CAG9326831.1"/>
    <property type="molecule type" value="Genomic_DNA"/>
</dbReference>
<reference evidence="2" key="1">
    <citation type="submission" date="2021-09" db="EMBL/GenBank/DDBJ databases">
        <authorList>
            <consortium name="AG Swart"/>
            <person name="Singh M."/>
            <person name="Singh A."/>
            <person name="Seah K."/>
            <person name="Emmerich C."/>
        </authorList>
    </citation>
    <scope>NUCLEOTIDE SEQUENCE</scope>
    <source>
        <strain evidence="2">ATCC30299</strain>
    </source>
</reference>
<protein>
    <recommendedName>
        <fullName evidence="1">MULE transposase domain-containing protein</fullName>
    </recommendedName>
</protein>
<evidence type="ECO:0000313" key="3">
    <source>
        <dbReference type="Proteomes" id="UP001162131"/>
    </source>
</evidence>
<comment type="caution">
    <text evidence="2">The sequence shown here is derived from an EMBL/GenBank/DDBJ whole genome shotgun (WGS) entry which is preliminary data.</text>
</comment>
<dbReference type="AlphaFoldDB" id="A0AAU9JFK9"/>
<name>A0AAU9JFK9_9CILI</name>
<keyword evidence="3" id="KW-1185">Reference proteome</keyword>
<sequence length="74" mass="9002">MVHNEQTADYIWFFNNLREVGFENPETVIADRNKAQFNAIQQFYGRRMHIVFCWWHIKGNIINSLPRKNEEIDF</sequence>
<evidence type="ECO:0000259" key="1">
    <source>
        <dbReference type="Pfam" id="PF10551"/>
    </source>
</evidence>
<organism evidence="2 3">
    <name type="scientific">Blepharisma stoltei</name>
    <dbReference type="NCBI Taxonomy" id="1481888"/>
    <lineage>
        <taxon>Eukaryota</taxon>
        <taxon>Sar</taxon>
        <taxon>Alveolata</taxon>
        <taxon>Ciliophora</taxon>
        <taxon>Postciliodesmatophora</taxon>
        <taxon>Heterotrichea</taxon>
        <taxon>Heterotrichida</taxon>
        <taxon>Blepharismidae</taxon>
        <taxon>Blepharisma</taxon>
    </lineage>
</organism>
<dbReference type="Pfam" id="PF10551">
    <property type="entry name" value="MULE"/>
    <property type="match status" value="1"/>
</dbReference>
<dbReference type="Proteomes" id="UP001162131">
    <property type="component" value="Unassembled WGS sequence"/>
</dbReference>
<evidence type="ECO:0000313" key="2">
    <source>
        <dbReference type="EMBL" id="CAG9326831.1"/>
    </source>
</evidence>
<gene>
    <name evidence="2" type="ORF">BSTOLATCC_MIC42339</name>
</gene>